<dbReference type="EMBL" id="ML995824">
    <property type="protein sequence ID" value="KAF2770712.1"/>
    <property type="molecule type" value="Genomic_DNA"/>
</dbReference>
<gene>
    <name evidence="2" type="ORF">EJ03DRAFT_326343</name>
</gene>
<evidence type="ECO:0000256" key="1">
    <source>
        <dbReference type="SAM" id="SignalP"/>
    </source>
</evidence>
<organism evidence="2 3">
    <name type="scientific">Teratosphaeria nubilosa</name>
    <dbReference type="NCBI Taxonomy" id="161662"/>
    <lineage>
        <taxon>Eukaryota</taxon>
        <taxon>Fungi</taxon>
        <taxon>Dikarya</taxon>
        <taxon>Ascomycota</taxon>
        <taxon>Pezizomycotina</taxon>
        <taxon>Dothideomycetes</taxon>
        <taxon>Dothideomycetidae</taxon>
        <taxon>Mycosphaerellales</taxon>
        <taxon>Teratosphaeriaceae</taxon>
        <taxon>Teratosphaeria</taxon>
    </lineage>
</organism>
<dbReference type="AlphaFoldDB" id="A0A6G1LDP1"/>
<proteinExistence type="predicted"/>
<evidence type="ECO:0000313" key="3">
    <source>
        <dbReference type="Proteomes" id="UP000799436"/>
    </source>
</evidence>
<evidence type="ECO:0000313" key="2">
    <source>
        <dbReference type="EMBL" id="KAF2770712.1"/>
    </source>
</evidence>
<reference evidence="2" key="1">
    <citation type="journal article" date="2020" name="Stud. Mycol.">
        <title>101 Dothideomycetes genomes: a test case for predicting lifestyles and emergence of pathogens.</title>
        <authorList>
            <person name="Haridas S."/>
            <person name="Albert R."/>
            <person name="Binder M."/>
            <person name="Bloem J."/>
            <person name="Labutti K."/>
            <person name="Salamov A."/>
            <person name="Andreopoulos B."/>
            <person name="Baker S."/>
            <person name="Barry K."/>
            <person name="Bills G."/>
            <person name="Bluhm B."/>
            <person name="Cannon C."/>
            <person name="Castanera R."/>
            <person name="Culley D."/>
            <person name="Daum C."/>
            <person name="Ezra D."/>
            <person name="Gonzalez J."/>
            <person name="Henrissat B."/>
            <person name="Kuo A."/>
            <person name="Liang C."/>
            <person name="Lipzen A."/>
            <person name="Lutzoni F."/>
            <person name="Magnuson J."/>
            <person name="Mondo S."/>
            <person name="Nolan M."/>
            <person name="Ohm R."/>
            <person name="Pangilinan J."/>
            <person name="Park H.-J."/>
            <person name="Ramirez L."/>
            <person name="Alfaro M."/>
            <person name="Sun H."/>
            <person name="Tritt A."/>
            <person name="Yoshinaga Y."/>
            <person name="Zwiers L.-H."/>
            <person name="Turgeon B."/>
            <person name="Goodwin S."/>
            <person name="Spatafora J."/>
            <person name="Crous P."/>
            <person name="Grigoriev I."/>
        </authorList>
    </citation>
    <scope>NUCLEOTIDE SEQUENCE</scope>
    <source>
        <strain evidence="2">CBS 116005</strain>
    </source>
</reference>
<feature type="signal peptide" evidence="1">
    <location>
        <begin position="1"/>
        <end position="21"/>
    </location>
</feature>
<protein>
    <submittedName>
        <fullName evidence="2">Uncharacterized protein</fullName>
    </submittedName>
</protein>
<name>A0A6G1LDP1_9PEZI</name>
<feature type="chain" id="PRO_5026045159" evidence="1">
    <location>
        <begin position="22"/>
        <end position="52"/>
    </location>
</feature>
<keyword evidence="3" id="KW-1185">Reference proteome</keyword>
<dbReference type="Proteomes" id="UP000799436">
    <property type="component" value="Unassembled WGS sequence"/>
</dbReference>
<accession>A0A6G1LDP1</accession>
<sequence>MKLTLTTILFATMLGSSLIAAAPTPIKDTSLHNKRKSFCEFFALCGPSDDED</sequence>
<keyword evidence="1" id="KW-0732">Signal</keyword>